<dbReference type="eggNOG" id="COG0579">
    <property type="taxonomic scope" value="Bacteria"/>
</dbReference>
<dbReference type="AlphaFoldDB" id="W6AFE2"/>
<dbReference type="OrthoDB" id="9801699at2"/>
<name>W6AFE2_9MOLU</name>
<dbReference type="PANTHER" id="PTHR42720">
    <property type="entry name" value="GLYCEROL-3-PHOSPHATE DEHYDROGENASE"/>
    <property type="match status" value="1"/>
</dbReference>
<gene>
    <name evidence="2" type="primary">glpO</name>
    <name evidence="2" type="ORF">SCULI_v1c00680</name>
</gene>
<dbReference type="InterPro" id="IPR006076">
    <property type="entry name" value="FAD-dep_OxRdtase"/>
</dbReference>
<keyword evidence="3" id="KW-1185">Reference proteome</keyword>
<dbReference type="Pfam" id="PF01266">
    <property type="entry name" value="DAO"/>
    <property type="match status" value="1"/>
</dbReference>
<accession>W6AFE2</accession>
<dbReference type="HOGENOM" id="CLU_024775_3_0_14"/>
<dbReference type="Gene3D" id="3.30.9.10">
    <property type="entry name" value="D-Amino Acid Oxidase, subunit A, domain 2"/>
    <property type="match status" value="1"/>
</dbReference>
<evidence type="ECO:0000259" key="1">
    <source>
        <dbReference type="Pfam" id="PF01266"/>
    </source>
</evidence>
<dbReference type="KEGG" id="scq:SCULI_v1c00680"/>
<feature type="domain" description="FAD dependent oxidoreductase" evidence="1">
    <location>
        <begin position="7"/>
        <end position="362"/>
    </location>
</feature>
<dbReference type="NCBIfam" id="NF033460">
    <property type="entry name" value="glycerol3P_ox_II"/>
    <property type="match status" value="1"/>
</dbReference>
<dbReference type="EMBL" id="CP006681">
    <property type="protein sequence ID" value="AHI52409.1"/>
    <property type="molecule type" value="Genomic_DNA"/>
</dbReference>
<dbReference type="InterPro" id="IPR036188">
    <property type="entry name" value="FAD/NAD-bd_sf"/>
</dbReference>
<evidence type="ECO:0000313" key="3">
    <source>
        <dbReference type="Proteomes" id="UP000019267"/>
    </source>
</evidence>
<reference evidence="2 3" key="1">
    <citation type="journal article" date="2014" name="Genome Biol. Evol.">
        <title>Molecular evolution of the substrate utilization strategies and putative virulence factors in mosquito-associated Spiroplasma species.</title>
        <authorList>
            <person name="Chang T.H."/>
            <person name="Lo W.S."/>
            <person name="Ku C."/>
            <person name="Chen L.L."/>
            <person name="Kuo C.H."/>
        </authorList>
    </citation>
    <scope>NUCLEOTIDE SEQUENCE [LARGE SCALE GENOMIC DNA]</scope>
    <source>
        <strain evidence="2">AES-1</strain>
    </source>
</reference>
<dbReference type="Proteomes" id="UP000019267">
    <property type="component" value="Chromosome"/>
</dbReference>
<evidence type="ECO:0000313" key="2">
    <source>
        <dbReference type="EMBL" id="AHI52409.1"/>
    </source>
</evidence>
<dbReference type="PANTHER" id="PTHR42720:SF1">
    <property type="entry name" value="GLYCEROL 3-PHOSPHATE OXIDASE"/>
    <property type="match status" value="1"/>
</dbReference>
<dbReference type="Gene3D" id="3.50.50.60">
    <property type="entry name" value="FAD/NAD(P)-binding domain"/>
    <property type="match status" value="1"/>
</dbReference>
<dbReference type="PATRIC" id="fig|1276246.3.peg.66"/>
<organism evidence="2 3">
    <name type="scientific">Spiroplasma culicicola AES-1</name>
    <dbReference type="NCBI Taxonomy" id="1276246"/>
    <lineage>
        <taxon>Bacteria</taxon>
        <taxon>Bacillati</taxon>
        <taxon>Mycoplasmatota</taxon>
        <taxon>Mollicutes</taxon>
        <taxon>Entomoplasmatales</taxon>
        <taxon>Spiroplasmataceae</taxon>
        <taxon>Spiroplasma</taxon>
    </lineage>
</organism>
<dbReference type="STRING" id="1276246.SCULI_v1c00680"/>
<dbReference type="SUPFAM" id="SSF51905">
    <property type="entry name" value="FAD/NAD(P)-binding domain"/>
    <property type="match status" value="1"/>
</dbReference>
<sequence length="395" mass="43911">MNKNLYDICIIGAGIIGASIARELSKFDIKVLILESNLGFGLETTSGNSGVIHGGFDPTPGKLNAKLNQLGKKRYQNDWFKEMDFKHEQINSLVLAFNQEEEKHLDMLIQRGISNGCTESEIYLISKEQVKAMEPKISDEVSKALLCNSSVVIDPAELTGVLLKNAKKNQVDIIFNQKVIEITENETQYEIKTLKDVFYSQMIINCAGHFADEISKLAGYADFELSTKRGEYIVLKPSQNNKVNNVLFMVPSIHGKGVIIAPMLDGNLLVGPTAEDGVNKEATRLITDAKLNEIKQIGKKIMPNLDTEKITLRFAGSRAIFKETDDFYIEYAKSNNKFINVAGIKSPGISAAPAIADYVIEMVKNVRPLNLKPDWDPYEKNILYNEGKLNDANSA</sequence>
<protein>
    <submittedName>
        <fullName evidence="2">Glycerol-3-phosphate oxidase</fullName>
    </submittedName>
</protein>
<dbReference type="RefSeq" id="WP_025362655.1">
    <property type="nucleotide sequence ID" value="NZ_CP006681.1"/>
</dbReference>
<proteinExistence type="predicted"/>
<dbReference type="InterPro" id="IPR052745">
    <property type="entry name" value="G3P_Oxidase/Oxidoreductase"/>
</dbReference>